<keyword evidence="1" id="KW-1133">Transmembrane helix</keyword>
<accession>A0A1I7WZB1</accession>
<dbReference type="AlphaFoldDB" id="A0A1I7WZB1"/>
<keyword evidence="1" id="KW-0812">Transmembrane</keyword>
<keyword evidence="2" id="KW-1185">Reference proteome</keyword>
<evidence type="ECO:0000256" key="1">
    <source>
        <dbReference type="SAM" id="Phobius"/>
    </source>
</evidence>
<keyword evidence="1" id="KW-0472">Membrane</keyword>
<protein>
    <submittedName>
        <fullName evidence="3">Secreted protein</fullName>
    </submittedName>
</protein>
<name>A0A1I7WZB1_HETBA</name>
<evidence type="ECO:0000313" key="3">
    <source>
        <dbReference type="WBParaSite" id="Hba_10630"/>
    </source>
</evidence>
<dbReference type="WBParaSite" id="Hba_10630">
    <property type="protein sequence ID" value="Hba_10630"/>
    <property type="gene ID" value="Hba_10630"/>
</dbReference>
<evidence type="ECO:0000313" key="2">
    <source>
        <dbReference type="Proteomes" id="UP000095283"/>
    </source>
</evidence>
<reference evidence="3" key="1">
    <citation type="submission" date="2016-11" db="UniProtKB">
        <authorList>
            <consortium name="WormBaseParasite"/>
        </authorList>
    </citation>
    <scope>IDENTIFICATION</scope>
</reference>
<dbReference type="Proteomes" id="UP000095283">
    <property type="component" value="Unplaced"/>
</dbReference>
<proteinExistence type="predicted"/>
<feature type="transmembrane region" description="Helical" evidence="1">
    <location>
        <begin position="12"/>
        <end position="29"/>
    </location>
</feature>
<sequence length="90" mass="10382">MEAWKAVTSSKFGLILFFFNSSLLLIIYTHTLHGRAARRATIVVQNIYSVIVLTVNPGVQRKLNNPILFISSNMFQRTRVLFILVFNRRV</sequence>
<organism evidence="2 3">
    <name type="scientific">Heterorhabditis bacteriophora</name>
    <name type="common">Entomopathogenic nematode worm</name>
    <dbReference type="NCBI Taxonomy" id="37862"/>
    <lineage>
        <taxon>Eukaryota</taxon>
        <taxon>Metazoa</taxon>
        <taxon>Ecdysozoa</taxon>
        <taxon>Nematoda</taxon>
        <taxon>Chromadorea</taxon>
        <taxon>Rhabditida</taxon>
        <taxon>Rhabditina</taxon>
        <taxon>Rhabditomorpha</taxon>
        <taxon>Strongyloidea</taxon>
        <taxon>Heterorhabditidae</taxon>
        <taxon>Heterorhabditis</taxon>
    </lineage>
</organism>